<dbReference type="GeneID" id="75163116"/>
<dbReference type="Proteomes" id="UP000049828">
    <property type="component" value="Unassembled WGS sequence"/>
</dbReference>
<dbReference type="Pfam" id="PF08928">
    <property type="entry name" value="PoNi_N"/>
    <property type="match status" value="1"/>
</dbReference>
<organism evidence="3 4">
    <name type="scientific">Roseburia inulinivorans</name>
    <dbReference type="NCBI Taxonomy" id="360807"/>
    <lineage>
        <taxon>Bacteria</taxon>
        <taxon>Bacillati</taxon>
        <taxon>Bacillota</taxon>
        <taxon>Clostridia</taxon>
        <taxon>Lachnospirales</taxon>
        <taxon>Lachnospiraceae</taxon>
        <taxon>Roseburia</taxon>
    </lineage>
</organism>
<protein>
    <recommendedName>
        <fullName evidence="5">DUF1911 domain-containing protein</fullName>
    </recommendedName>
</protein>
<proteinExistence type="predicted"/>
<evidence type="ECO:0000259" key="2">
    <source>
        <dbReference type="Pfam" id="PF08929"/>
    </source>
</evidence>
<reference evidence="4" key="1">
    <citation type="submission" date="2015-05" db="EMBL/GenBank/DDBJ databases">
        <authorList>
            <consortium name="Pathogen Informatics"/>
        </authorList>
    </citation>
    <scope>NUCLEOTIDE SEQUENCE [LARGE SCALE GENOMIC DNA]</scope>
    <source>
        <strain evidence="4">L1-83</strain>
    </source>
</reference>
<dbReference type="Gene3D" id="1.10.3920.10">
    <property type="entry name" value="PA2201 C-terminal domain-like"/>
    <property type="match status" value="1"/>
</dbReference>
<dbReference type="Pfam" id="PF08929">
    <property type="entry name" value="PoNi_C"/>
    <property type="match status" value="1"/>
</dbReference>
<dbReference type="AlphaFoldDB" id="A0A0M6WUL4"/>
<name>A0A0M6WUL4_9FIRM</name>
<sequence>MRDTLCNEDYLKKKIILNENYIRKNIEEIVVLQEDIKNGIQRYPRENSEIIYDTKLMLFQMIYSSICAKYSLGLSCDSFEEMYLLGVKMISDIGYRRIGYVHMIQFFSIGMLLEISAKEMQKLIEKADEEEQDDILFDFLVSACGWERNINSSQFQKESPYSKTLEIIKLAAENREAANIRLKKYVEKEWLEGHASYGWKTAHKKVGYVGLWSFESAALAKILALNDEKLKSSSHYPYDLAHYKSNKRFSVKAIETVEKNRRKDETGEGIVSNRELECIVPAQFQNMVNTAIMDYDKLEDEEFWNKYKLSEIWYTLEMYEDDKKKAILLGTILVNLLVDKGYIIQIDYKEDIEDYIDNIKNFWGEQEIKLVRFELENDQNYYAKVPRISNVKNMYEVHILDER</sequence>
<evidence type="ECO:0008006" key="5">
    <source>
        <dbReference type="Google" id="ProtNLM"/>
    </source>
</evidence>
<keyword evidence="4" id="KW-1185">Reference proteome</keyword>
<feature type="domain" description="PoNi N-terminal" evidence="1">
    <location>
        <begin position="2"/>
        <end position="124"/>
    </location>
</feature>
<dbReference type="EMBL" id="CVRS01000088">
    <property type="protein sequence ID" value="CRL41118.1"/>
    <property type="molecule type" value="Genomic_DNA"/>
</dbReference>
<dbReference type="SUPFAM" id="SSF140731">
    <property type="entry name" value="PA2201 C-terminal domain-like"/>
    <property type="match status" value="1"/>
</dbReference>
<dbReference type="InterPro" id="IPR015025">
    <property type="entry name" value="PoNi_C"/>
</dbReference>
<evidence type="ECO:0000313" key="4">
    <source>
        <dbReference type="Proteomes" id="UP000049828"/>
    </source>
</evidence>
<feature type="domain" description="PoNi C-terminal" evidence="2">
    <location>
        <begin position="133"/>
        <end position="240"/>
    </location>
</feature>
<dbReference type="InterPro" id="IPR028983">
    <property type="entry name" value="PA2201-like_C"/>
</dbReference>
<evidence type="ECO:0000259" key="1">
    <source>
        <dbReference type="Pfam" id="PF08928"/>
    </source>
</evidence>
<dbReference type="RefSeq" id="WP_006858364.1">
    <property type="nucleotide sequence ID" value="NZ_CVRS01000088.1"/>
</dbReference>
<dbReference type="OrthoDB" id="2067926at2"/>
<gene>
    <name evidence="3" type="ORF">RIL183_28421</name>
</gene>
<dbReference type="InterPro" id="IPR015024">
    <property type="entry name" value="PoNi_N"/>
</dbReference>
<accession>A0A0M6WUL4</accession>
<evidence type="ECO:0000313" key="3">
    <source>
        <dbReference type="EMBL" id="CRL41118.1"/>
    </source>
</evidence>